<protein>
    <submittedName>
        <fullName evidence="1">Membrane dipeptidase</fullName>
    </submittedName>
</protein>
<dbReference type="PROSITE" id="PS51365">
    <property type="entry name" value="RENAL_DIPEPTIDASE_2"/>
    <property type="match status" value="1"/>
</dbReference>
<dbReference type="Proteomes" id="UP000322294">
    <property type="component" value="Unassembled WGS sequence"/>
</dbReference>
<reference evidence="1 2" key="1">
    <citation type="submission" date="2019-07" db="EMBL/GenBank/DDBJ databases">
        <title>Genomic Encyclopedia of Type Strains, Phase I: the one thousand microbial genomes (KMG-I) project.</title>
        <authorList>
            <person name="Kyrpides N."/>
        </authorList>
    </citation>
    <scope>NUCLEOTIDE SEQUENCE [LARGE SCALE GENOMIC DNA]</scope>
    <source>
        <strain evidence="1 2">DSM 16647</strain>
    </source>
</reference>
<dbReference type="CDD" id="cd01301">
    <property type="entry name" value="rDP_like"/>
    <property type="match status" value="1"/>
</dbReference>
<dbReference type="InterPro" id="IPR032466">
    <property type="entry name" value="Metal_Hydrolase"/>
</dbReference>
<dbReference type="OrthoDB" id="9804920at2"/>
<organism evidence="1 2">
    <name type="scientific">Thermosediminibacter litoriperuensis</name>
    <dbReference type="NCBI Taxonomy" id="291989"/>
    <lineage>
        <taxon>Bacteria</taxon>
        <taxon>Bacillati</taxon>
        <taxon>Bacillota</taxon>
        <taxon>Clostridia</taxon>
        <taxon>Thermosediminibacterales</taxon>
        <taxon>Thermosediminibacteraceae</taxon>
        <taxon>Thermosediminibacter</taxon>
    </lineage>
</organism>
<comment type="caution">
    <text evidence="1">The sequence shown here is derived from an EMBL/GenBank/DDBJ whole genome shotgun (WGS) entry which is preliminary data.</text>
</comment>
<evidence type="ECO:0000313" key="2">
    <source>
        <dbReference type="Proteomes" id="UP000322294"/>
    </source>
</evidence>
<sequence length="325" mass="36627">MLVFDCHSDIWCDVANKRKKGVKRVLSSFHIPRLKKGNICGVNAAVWVEPQYSKNPTKRMLEILGSISEELMELDDGLVIVRNLNDLYRAIQEQNLFIILSMEGLSGIEGNLSFITTLYKLGIRIISLTWNEENPFAAGAGCNDPQKGLTALGKEAIKKMKELGIILDVSHLNEKSFWDVCEVAEKPFIASHSNSYRLCPNKRNLKDEQIKAIAAKGGVIGINAWPEFIHSSDPTLERMIDQVEYMVELAGIDHVGFGFDFCDYLDDQIKNNLQKDKIPTKKTEGLEDVTQVPAVVKELEKRGFKPADIEKICKGNFLRIFKEVL</sequence>
<dbReference type="InterPro" id="IPR008257">
    <property type="entry name" value="Pept_M19"/>
</dbReference>
<name>A0A5S5AH84_9FIRM</name>
<evidence type="ECO:0000313" key="1">
    <source>
        <dbReference type="EMBL" id="TYP49760.1"/>
    </source>
</evidence>
<dbReference type="AlphaFoldDB" id="A0A5S5AH84"/>
<gene>
    <name evidence="1" type="ORF">LZ11_02134</name>
</gene>
<dbReference type="GO" id="GO:0070573">
    <property type="term" value="F:metallodipeptidase activity"/>
    <property type="evidence" value="ECO:0007669"/>
    <property type="project" value="InterPro"/>
</dbReference>
<keyword evidence="2" id="KW-1185">Reference proteome</keyword>
<proteinExistence type="predicted"/>
<dbReference type="SUPFAM" id="SSF51556">
    <property type="entry name" value="Metallo-dependent hydrolases"/>
    <property type="match status" value="1"/>
</dbReference>
<dbReference type="PANTHER" id="PTHR10443">
    <property type="entry name" value="MICROSOMAL DIPEPTIDASE"/>
    <property type="match status" value="1"/>
</dbReference>
<accession>A0A5S5AH84</accession>
<dbReference type="Gene3D" id="3.20.20.140">
    <property type="entry name" value="Metal-dependent hydrolases"/>
    <property type="match status" value="1"/>
</dbReference>
<dbReference type="PANTHER" id="PTHR10443:SF12">
    <property type="entry name" value="DIPEPTIDASE"/>
    <property type="match status" value="1"/>
</dbReference>
<dbReference type="RefSeq" id="WP_148867814.1">
    <property type="nucleotide sequence ID" value="NZ_VNHO01000030.1"/>
</dbReference>
<dbReference type="GO" id="GO:0006508">
    <property type="term" value="P:proteolysis"/>
    <property type="evidence" value="ECO:0007669"/>
    <property type="project" value="InterPro"/>
</dbReference>
<dbReference type="Pfam" id="PF01244">
    <property type="entry name" value="Peptidase_M19"/>
    <property type="match status" value="1"/>
</dbReference>
<dbReference type="EMBL" id="VNHO01000030">
    <property type="protein sequence ID" value="TYP49760.1"/>
    <property type="molecule type" value="Genomic_DNA"/>
</dbReference>